<gene>
    <name evidence="1" type="ORF">Cgig2_006821</name>
</gene>
<sequence length="362" mass="39987">MLDESVVKSAVYLSPEFVLKPGPVENILYYNIQFPKGHIGIKSFNGEVVDEIGSPVPLIETYIHHWAVFGYYYRVSNNSDLILVRNSGVCEDDLLGQYFGMASETRKTKTYVPEPYAIEVGNPAEVPPGYQEGWILNVHALDAWGVSDRVGCRDCRCKLYNVAKDESGKPLSRGYEGGFHCCYNQTQCEMKKGVSDSPRKLYFRYTVKQYIFGVTDTVKSSEDSNGPTTKHNCKIEYEVKPCLPSTDACIDTRRTSIAIPKGGYVVYGVGFQYPGRTGAAIYRKDGRVVCASIPIYGKGAEVGNEAGYIVGMSTCYPQPGSVQIGDGETLVIESNYSSSHKHTGAAGFIKIMIADRLPKQNF</sequence>
<proteinExistence type="predicted"/>
<protein>
    <submittedName>
        <fullName evidence="1">Uncharacterized protein</fullName>
    </submittedName>
</protein>
<comment type="caution">
    <text evidence="1">The sequence shown here is derived from an EMBL/GenBank/DDBJ whole genome shotgun (WGS) entry which is preliminary data.</text>
</comment>
<name>A0A9Q1JQD0_9CARY</name>
<dbReference type="InterPro" id="IPR011692">
    <property type="entry name" value="Stress_up-reg_Nod19"/>
</dbReference>
<organism evidence="1 2">
    <name type="scientific">Carnegiea gigantea</name>
    <dbReference type="NCBI Taxonomy" id="171969"/>
    <lineage>
        <taxon>Eukaryota</taxon>
        <taxon>Viridiplantae</taxon>
        <taxon>Streptophyta</taxon>
        <taxon>Embryophyta</taxon>
        <taxon>Tracheophyta</taxon>
        <taxon>Spermatophyta</taxon>
        <taxon>Magnoliopsida</taxon>
        <taxon>eudicotyledons</taxon>
        <taxon>Gunneridae</taxon>
        <taxon>Pentapetalae</taxon>
        <taxon>Caryophyllales</taxon>
        <taxon>Cactineae</taxon>
        <taxon>Cactaceae</taxon>
        <taxon>Cactoideae</taxon>
        <taxon>Echinocereeae</taxon>
        <taxon>Carnegiea</taxon>
    </lineage>
</organism>
<dbReference type="PANTHER" id="PTHR33390:SF1">
    <property type="entry name" value="STRESS UP-REGULATED NOD 19 PROTEIN"/>
    <property type="match status" value="1"/>
</dbReference>
<dbReference type="Proteomes" id="UP001153076">
    <property type="component" value="Unassembled WGS sequence"/>
</dbReference>
<dbReference type="AlphaFoldDB" id="A0A9Q1JQD0"/>
<dbReference type="Pfam" id="PF07712">
    <property type="entry name" value="SURNod19"/>
    <property type="match status" value="1"/>
</dbReference>
<dbReference type="EMBL" id="JAKOGI010000939">
    <property type="protein sequence ID" value="KAJ8429080.1"/>
    <property type="molecule type" value="Genomic_DNA"/>
</dbReference>
<evidence type="ECO:0000313" key="1">
    <source>
        <dbReference type="EMBL" id="KAJ8429080.1"/>
    </source>
</evidence>
<dbReference type="OrthoDB" id="1923469at2759"/>
<reference evidence="1" key="1">
    <citation type="submission" date="2022-04" db="EMBL/GenBank/DDBJ databases">
        <title>Carnegiea gigantea Genome sequencing and assembly v2.</title>
        <authorList>
            <person name="Copetti D."/>
            <person name="Sanderson M.J."/>
            <person name="Burquez A."/>
            <person name="Wojciechowski M.F."/>
        </authorList>
    </citation>
    <scope>NUCLEOTIDE SEQUENCE</scope>
    <source>
        <strain evidence="1">SGP5-SGP5p</strain>
        <tissue evidence="1">Aerial part</tissue>
    </source>
</reference>
<accession>A0A9Q1JQD0</accession>
<evidence type="ECO:0000313" key="2">
    <source>
        <dbReference type="Proteomes" id="UP001153076"/>
    </source>
</evidence>
<dbReference type="PANTHER" id="PTHR33390">
    <property type="entry name" value="STRESS UP-REGULATED NOD 19 PROTEIN"/>
    <property type="match status" value="1"/>
</dbReference>
<keyword evidence="2" id="KW-1185">Reference proteome</keyword>